<dbReference type="PRINTS" id="PR01437">
    <property type="entry name" value="NUOXDRDTASE4"/>
</dbReference>
<organism evidence="10 11">
    <name type="scientific">Kocuria dechangensis</name>
    <dbReference type="NCBI Taxonomy" id="1176249"/>
    <lineage>
        <taxon>Bacteria</taxon>
        <taxon>Bacillati</taxon>
        <taxon>Actinomycetota</taxon>
        <taxon>Actinomycetes</taxon>
        <taxon>Micrococcales</taxon>
        <taxon>Micrococcaceae</taxon>
        <taxon>Kocuria</taxon>
    </lineage>
</organism>
<feature type="transmembrane region" description="Helical" evidence="8">
    <location>
        <begin position="483"/>
        <end position="500"/>
    </location>
</feature>
<sequence length="601" mass="61449">MSTALFALALLYPLALTGALALSGTASPRRAAAARRLLVRCAPPAAVPFVLLTLLPSAGGAQPPALALPWMLFGTSWELDGLARPLVLAGALLYGAALAATAWPRPAPEEGAGSAGLTAFLLVSLVGNMGVCTAADAVTFYLCFALMSFAAYGLVVHHRTREARRAGRVYLVLAVASETALLAALLLVVSAGGVRLADAPAAVAGSEHLHWIVGLLLAGFGVKAGTLPLHVWLPLAHPAAPAAASAVLSGAMVKAGIVGWLRFLPLGEVALEGWGTALVLLALAGAFLAVPVGDLQRDPKVVLAYSTISQMGFLASVVGVALAVPELAEACAGAAVVYSVHHGFAKGALFLGVPVWKHFGSARTAPLVVVGMAGAALAVAGAPLSSGAVGKYAAKHAVEGVTVLGADLTQLLPLVATGSTLLLLRFGVLLARADLGPGHRPDAELWAWLLVVATGIAVPWSLTRRWVPSADLPGLELVTLWDASWPILLGLVIGAAWWALSAREALPSWAAHPDGRAVSPGDLVVPEEALLRRARRWAAGTQERGARSRAAAAEAARRLRPGPRELDAARSAVRAVHSWSGSGAVLLALVALVVLALAVAP</sequence>
<evidence type="ECO:0000256" key="8">
    <source>
        <dbReference type="SAM" id="Phobius"/>
    </source>
</evidence>
<feature type="transmembrane region" description="Helical" evidence="8">
    <location>
        <begin position="336"/>
        <end position="356"/>
    </location>
</feature>
<dbReference type="PANTHER" id="PTHR42682:SF4">
    <property type="entry name" value="NADH-UBIQUINONE_PLASTOQUINONE"/>
    <property type="match status" value="1"/>
</dbReference>
<comment type="caution">
    <text evidence="10">The sequence shown here is derived from an EMBL/GenBank/DDBJ whole genome shotgun (WGS) entry which is preliminary data.</text>
</comment>
<keyword evidence="11" id="KW-1185">Reference proteome</keyword>
<feature type="transmembrane region" description="Helical" evidence="8">
    <location>
        <begin position="169"/>
        <end position="189"/>
    </location>
</feature>
<proteinExistence type="predicted"/>
<feature type="transmembrane region" description="Helical" evidence="8">
    <location>
        <begin position="579"/>
        <end position="600"/>
    </location>
</feature>
<keyword evidence="5" id="KW-0560">Oxidoreductase</keyword>
<feature type="transmembrane region" description="Helical" evidence="8">
    <location>
        <begin position="137"/>
        <end position="157"/>
    </location>
</feature>
<feature type="transmembrane region" description="Helical" evidence="8">
    <location>
        <begin position="273"/>
        <end position="290"/>
    </location>
</feature>
<dbReference type="Pfam" id="PF00361">
    <property type="entry name" value="Proton_antipo_M"/>
    <property type="match status" value="1"/>
</dbReference>
<dbReference type="GO" id="GO:0005886">
    <property type="term" value="C:plasma membrane"/>
    <property type="evidence" value="ECO:0007669"/>
    <property type="project" value="UniProtKB-SubCell"/>
</dbReference>
<dbReference type="AlphaFoldDB" id="A0A917H008"/>
<dbReference type="EMBL" id="BMEQ01000017">
    <property type="protein sequence ID" value="GGG63534.1"/>
    <property type="molecule type" value="Genomic_DNA"/>
</dbReference>
<evidence type="ECO:0000313" key="10">
    <source>
        <dbReference type="EMBL" id="GGG63534.1"/>
    </source>
</evidence>
<gene>
    <name evidence="10" type="ORF">GCM10011374_28700</name>
</gene>
<reference evidence="10" key="2">
    <citation type="submission" date="2020-09" db="EMBL/GenBank/DDBJ databases">
        <authorList>
            <person name="Sun Q."/>
            <person name="Zhou Y."/>
        </authorList>
    </citation>
    <scope>NUCLEOTIDE SEQUENCE</scope>
    <source>
        <strain evidence="10">CGMCC 1.12187</strain>
    </source>
</reference>
<keyword evidence="6 8" id="KW-0472">Membrane</keyword>
<evidence type="ECO:0000313" key="11">
    <source>
        <dbReference type="Proteomes" id="UP000638848"/>
    </source>
</evidence>
<reference evidence="10" key="1">
    <citation type="journal article" date="2014" name="Int. J. Syst. Evol. Microbiol.">
        <title>Complete genome sequence of Corynebacterium casei LMG S-19264T (=DSM 44701T), isolated from a smear-ripened cheese.</title>
        <authorList>
            <consortium name="US DOE Joint Genome Institute (JGI-PGF)"/>
            <person name="Walter F."/>
            <person name="Albersmeier A."/>
            <person name="Kalinowski J."/>
            <person name="Ruckert C."/>
        </authorList>
    </citation>
    <scope>NUCLEOTIDE SEQUENCE</scope>
    <source>
        <strain evidence="10">CGMCC 1.12187</strain>
    </source>
</reference>
<keyword evidence="2" id="KW-1003">Cell membrane</keyword>
<evidence type="ECO:0000256" key="7">
    <source>
        <dbReference type="RuleBase" id="RU000320"/>
    </source>
</evidence>
<evidence type="ECO:0000256" key="1">
    <source>
        <dbReference type="ARBA" id="ARBA00004651"/>
    </source>
</evidence>
<feature type="domain" description="NADH:quinone oxidoreductase/Mrp antiporter transmembrane" evidence="9">
    <location>
        <begin position="134"/>
        <end position="391"/>
    </location>
</feature>
<feature type="transmembrane region" description="Helical" evidence="8">
    <location>
        <begin position="445"/>
        <end position="463"/>
    </location>
</feature>
<keyword evidence="3 7" id="KW-0812">Transmembrane</keyword>
<accession>A0A917H008</accession>
<dbReference type="GO" id="GO:0042773">
    <property type="term" value="P:ATP synthesis coupled electron transport"/>
    <property type="evidence" value="ECO:0007669"/>
    <property type="project" value="InterPro"/>
</dbReference>
<evidence type="ECO:0000259" key="9">
    <source>
        <dbReference type="Pfam" id="PF00361"/>
    </source>
</evidence>
<feature type="transmembrane region" description="Helical" evidence="8">
    <location>
        <begin position="209"/>
        <end position="233"/>
    </location>
</feature>
<dbReference type="RefSeq" id="WP_188538387.1">
    <property type="nucleotide sequence ID" value="NZ_BMEQ01000017.1"/>
</dbReference>
<keyword evidence="4 8" id="KW-1133">Transmembrane helix</keyword>
<feature type="transmembrane region" description="Helical" evidence="8">
    <location>
        <begin position="240"/>
        <end position="261"/>
    </location>
</feature>
<dbReference type="Proteomes" id="UP000638848">
    <property type="component" value="Unassembled WGS sequence"/>
</dbReference>
<protein>
    <recommendedName>
        <fullName evidence="9">NADH:quinone oxidoreductase/Mrp antiporter transmembrane domain-containing protein</fullName>
    </recommendedName>
</protein>
<feature type="transmembrane region" description="Helical" evidence="8">
    <location>
        <begin position="82"/>
        <end position="100"/>
    </location>
</feature>
<dbReference type="GO" id="GO:0016491">
    <property type="term" value="F:oxidoreductase activity"/>
    <property type="evidence" value="ECO:0007669"/>
    <property type="project" value="UniProtKB-KW"/>
</dbReference>
<evidence type="ECO:0000256" key="5">
    <source>
        <dbReference type="ARBA" id="ARBA00023002"/>
    </source>
</evidence>
<name>A0A917H008_9MICC</name>
<evidence type="ECO:0000256" key="6">
    <source>
        <dbReference type="ARBA" id="ARBA00023136"/>
    </source>
</evidence>
<evidence type="ECO:0000256" key="2">
    <source>
        <dbReference type="ARBA" id="ARBA00022475"/>
    </source>
</evidence>
<dbReference type="PANTHER" id="PTHR42682">
    <property type="entry name" value="HYDROGENASE-4 COMPONENT F"/>
    <property type="match status" value="1"/>
</dbReference>
<evidence type="ECO:0000256" key="4">
    <source>
        <dbReference type="ARBA" id="ARBA00022989"/>
    </source>
</evidence>
<dbReference type="InterPro" id="IPR001750">
    <property type="entry name" value="ND/Mrp_TM"/>
</dbReference>
<dbReference type="InterPro" id="IPR003918">
    <property type="entry name" value="NADH_UbQ_OxRdtase"/>
</dbReference>
<dbReference type="InterPro" id="IPR052175">
    <property type="entry name" value="ComplexI-like_HydComp"/>
</dbReference>
<feature type="transmembrane region" description="Helical" evidence="8">
    <location>
        <begin position="112"/>
        <end position="131"/>
    </location>
</feature>
<feature type="transmembrane region" description="Helical" evidence="8">
    <location>
        <begin position="410"/>
        <end position="433"/>
    </location>
</feature>
<dbReference type="GO" id="GO:0008137">
    <property type="term" value="F:NADH dehydrogenase (ubiquinone) activity"/>
    <property type="evidence" value="ECO:0007669"/>
    <property type="project" value="InterPro"/>
</dbReference>
<feature type="transmembrane region" description="Helical" evidence="8">
    <location>
        <begin position="302"/>
        <end position="324"/>
    </location>
</feature>
<evidence type="ECO:0000256" key="3">
    <source>
        <dbReference type="ARBA" id="ARBA00022692"/>
    </source>
</evidence>
<comment type="subcellular location">
    <subcellularLocation>
        <location evidence="1">Cell membrane</location>
        <topology evidence="1">Multi-pass membrane protein</topology>
    </subcellularLocation>
    <subcellularLocation>
        <location evidence="7">Membrane</location>
        <topology evidence="7">Multi-pass membrane protein</topology>
    </subcellularLocation>
</comment>
<feature type="transmembrane region" description="Helical" evidence="8">
    <location>
        <begin position="368"/>
        <end position="390"/>
    </location>
</feature>